<organism evidence="2 3">
    <name type="scientific">Candidatus Electrothrix marina</name>
    <dbReference type="NCBI Taxonomy" id="1859130"/>
    <lineage>
        <taxon>Bacteria</taxon>
        <taxon>Pseudomonadati</taxon>
        <taxon>Thermodesulfobacteriota</taxon>
        <taxon>Desulfobulbia</taxon>
        <taxon>Desulfobulbales</taxon>
        <taxon>Desulfobulbaceae</taxon>
        <taxon>Candidatus Electrothrix</taxon>
    </lineage>
</organism>
<dbReference type="PANTHER" id="PTHR35841">
    <property type="entry name" value="PHOSPHONATES-BINDING PERIPLASMIC PROTEIN"/>
    <property type="match status" value="1"/>
</dbReference>
<evidence type="ECO:0000313" key="3">
    <source>
        <dbReference type="Proteomes" id="UP000286862"/>
    </source>
</evidence>
<reference evidence="2 3" key="1">
    <citation type="submission" date="2017-01" db="EMBL/GenBank/DDBJ databases">
        <title>The cable genome- insights into the physiology and evolution of filamentous bacteria capable of sulfide oxidation via long distance electron transfer.</title>
        <authorList>
            <person name="Schreiber L."/>
            <person name="Bjerg J.T."/>
            <person name="Boggild A."/>
            <person name="Van De Vossenberg J."/>
            <person name="Meysman F."/>
            <person name="Nielsen L.P."/>
            <person name="Schramm A."/>
            <person name="Kjeldsen K.U."/>
        </authorList>
    </citation>
    <scope>NUCLEOTIDE SEQUENCE [LARGE SCALE GENOMIC DNA]</scope>
    <source>
        <strain evidence="2">A2</strain>
    </source>
</reference>
<dbReference type="SUPFAM" id="SSF53850">
    <property type="entry name" value="Periplasmic binding protein-like II"/>
    <property type="match status" value="1"/>
</dbReference>
<feature type="chain" id="PRO_5018677916" evidence="1">
    <location>
        <begin position="22"/>
        <end position="270"/>
    </location>
</feature>
<name>A0A3S3QII6_9BACT</name>
<keyword evidence="1" id="KW-0732">Signal</keyword>
<accession>A0A3S3QII6</accession>
<dbReference type="AlphaFoldDB" id="A0A3S3QII6"/>
<feature type="signal peptide" evidence="1">
    <location>
        <begin position="1"/>
        <end position="21"/>
    </location>
</feature>
<comment type="caution">
    <text evidence="2">The sequence shown here is derived from an EMBL/GenBank/DDBJ whole genome shotgun (WGS) entry which is preliminary data.</text>
</comment>
<dbReference type="Pfam" id="PF12974">
    <property type="entry name" value="Phosphonate-bd"/>
    <property type="match status" value="1"/>
</dbReference>
<sequence>MKKTVFCLPVLLCLLCFSVSAEEYTLSMPPLFSVERLTAMLQPLAARLSEETGNNTKLLLARNVDQYTAEVLHGNIVIGYENPSVYVNISNVHEAIASAVTTQHDTLSKGIIISRPESGIAGIEDLKGKKIMIVGRESAGGFLSQKITLKEKGIDVERDCRLSEAANHREENVIISVSIGDVDAGFISEYALHKADQYIVPGSVAPVAKTAPLPNWVVSVSRKMPRMQKDDLREALLGLRQEDPALKALGISAFKGASDADYDIIRDIIE</sequence>
<proteinExistence type="predicted"/>
<evidence type="ECO:0000313" key="2">
    <source>
        <dbReference type="EMBL" id="RWX48340.1"/>
    </source>
</evidence>
<dbReference type="Gene3D" id="3.40.190.10">
    <property type="entry name" value="Periplasmic binding protein-like II"/>
    <property type="match status" value="2"/>
</dbReference>
<dbReference type="EMBL" id="MTKQ01000111">
    <property type="protein sequence ID" value="RWX48340.1"/>
    <property type="molecule type" value="Genomic_DNA"/>
</dbReference>
<evidence type="ECO:0000256" key="1">
    <source>
        <dbReference type="SAM" id="SignalP"/>
    </source>
</evidence>
<dbReference type="PANTHER" id="PTHR35841:SF1">
    <property type="entry name" value="PHOSPHONATES-BINDING PERIPLASMIC PROTEIN"/>
    <property type="match status" value="1"/>
</dbReference>
<dbReference type="Proteomes" id="UP000286862">
    <property type="component" value="Unassembled WGS sequence"/>
</dbReference>
<protein>
    <submittedName>
        <fullName evidence="2">Phosphonate transport system substrate-binding protein</fullName>
    </submittedName>
</protein>
<gene>
    <name evidence="2" type="ORF">VT99_11113</name>
</gene>